<dbReference type="EMBL" id="UHAQ01000003">
    <property type="protein sequence ID" value="SUK89145.1"/>
    <property type="molecule type" value="Genomic_DNA"/>
</dbReference>
<dbReference type="GO" id="GO:0022857">
    <property type="term" value="F:transmembrane transporter activity"/>
    <property type="evidence" value="ECO:0007669"/>
    <property type="project" value="InterPro"/>
</dbReference>
<dbReference type="GO" id="GO:0043190">
    <property type="term" value="C:ATP-binding cassette (ABC) transporter complex"/>
    <property type="evidence" value="ECO:0007669"/>
    <property type="project" value="InterPro"/>
</dbReference>
<name>A0A380E1U8_STAAU</name>
<feature type="domain" description="ABC-type glycine betaine transport system substrate-binding" evidence="1">
    <location>
        <begin position="3"/>
        <end position="38"/>
    </location>
</feature>
<evidence type="ECO:0000313" key="3">
    <source>
        <dbReference type="Proteomes" id="UP000254502"/>
    </source>
</evidence>
<accession>A0A380E1U8</accession>
<sequence>MLLAVKRDFAKQHNIRTIGDLNKVKDQLKPGFTLELMIVQMVTKLFKRLII</sequence>
<organism evidence="2 3">
    <name type="scientific">Staphylococcus aureus</name>
    <dbReference type="NCBI Taxonomy" id="1280"/>
    <lineage>
        <taxon>Bacteria</taxon>
        <taxon>Bacillati</taxon>
        <taxon>Bacillota</taxon>
        <taxon>Bacilli</taxon>
        <taxon>Bacillales</taxon>
        <taxon>Staphylococcaceae</taxon>
        <taxon>Staphylococcus</taxon>
    </lineage>
</organism>
<gene>
    <name evidence="2" type="ORF">NCTC5664_03010</name>
</gene>
<dbReference type="Proteomes" id="UP000254502">
    <property type="component" value="Unassembled WGS sequence"/>
</dbReference>
<dbReference type="Gene3D" id="3.40.190.120">
    <property type="entry name" value="Osmoprotection protein (prox), domain 2"/>
    <property type="match status" value="1"/>
</dbReference>
<dbReference type="Pfam" id="PF04069">
    <property type="entry name" value="OpuAC"/>
    <property type="match status" value="1"/>
</dbReference>
<evidence type="ECO:0000259" key="1">
    <source>
        <dbReference type="Pfam" id="PF04069"/>
    </source>
</evidence>
<protein>
    <submittedName>
        <fullName evidence="2">Osmotically activated L-carnitine/choline ABC transporter, permease protein OpuCB</fullName>
    </submittedName>
</protein>
<dbReference type="InterPro" id="IPR007210">
    <property type="entry name" value="ABC_Gly_betaine_transp_sub-bd"/>
</dbReference>
<reference evidence="2 3" key="1">
    <citation type="submission" date="2018-06" db="EMBL/GenBank/DDBJ databases">
        <authorList>
            <consortium name="Pathogen Informatics"/>
            <person name="Doyle S."/>
        </authorList>
    </citation>
    <scope>NUCLEOTIDE SEQUENCE [LARGE SCALE GENOMIC DNA]</scope>
    <source>
        <strain evidence="2 3">NCTC5664</strain>
    </source>
</reference>
<proteinExistence type="predicted"/>
<evidence type="ECO:0000313" key="2">
    <source>
        <dbReference type="EMBL" id="SUK89145.1"/>
    </source>
</evidence>
<dbReference type="AlphaFoldDB" id="A0A380E1U8"/>